<evidence type="ECO:0000313" key="1">
    <source>
        <dbReference type="EMBL" id="KAK1140591.1"/>
    </source>
</evidence>
<gene>
    <name evidence="1" type="ORF">N8T08_010228</name>
</gene>
<protein>
    <submittedName>
        <fullName evidence="1">Uncharacterized protein</fullName>
    </submittedName>
</protein>
<keyword evidence="2" id="KW-1185">Reference proteome</keyword>
<comment type="caution">
    <text evidence="1">The sequence shown here is derived from an EMBL/GenBank/DDBJ whole genome shotgun (WGS) entry which is preliminary data.</text>
</comment>
<dbReference type="Proteomes" id="UP001177260">
    <property type="component" value="Unassembled WGS sequence"/>
</dbReference>
<accession>A0ACC3AT15</accession>
<organism evidence="1 2">
    <name type="scientific">Aspergillus melleus</name>
    <dbReference type="NCBI Taxonomy" id="138277"/>
    <lineage>
        <taxon>Eukaryota</taxon>
        <taxon>Fungi</taxon>
        <taxon>Dikarya</taxon>
        <taxon>Ascomycota</taxon>
        <taxon>Pezizomycotina</taxon>
        <taxon>Eurotiomycetes</taxon>
        <taxon>Eurotiomycetidae</taxon>
        <taxon>Eurotiales</taxon>
        <taxon>Aspergillaceae</taxon>
        <taxon>Aspergillus</taxon>
        <taxon>Aspergillus subgen. Circumdati</taxon>
    </lineage>
</organism>
<proteinExistence type="predicted"/>
<name>A0ACC3AT15_9EURO</name>
<sequence length="387" mass="44008">MTIDTTLHEHGLVAETPPLAHLSDEAIIDKLQNPAPLTSERNLWAFWDGGFHAMPGWKQRNVLNWVRRCGHDWDVRLLDIVAGSSANIQHFVPRESLPAAVWDGQMEGEHAGQHTSELVRLALLYHHGGVFLDVSILMLRDPDALCWASLADERSPHRVSAWYHINMGQVVHGSLAARRYDPFIYRWMQVFLQMWSRRRHADGLHSHPLVRHLELFRIKVFNIPADRNWAGYNDYTAILLAFQRVARNCEPDGGFDGPAYVQQHFHLLSVSDEMETGFFVPAEKLPILLTLPVQGQGEGGDGADAKRYVYKTLAQSSVANYHQGIKYIGYANPVATQWNSTGDDCRPGSWGERLRYGSVHYRQTRKVEPAHMKEMEPTYVGMLDTVE</sequence>
<reference evidence="1 2" key="1">
    <citation type="journal article" date="2023" name="ACS Omega">
        <title>Identification of the Neoaspergillic Acid Biosynthesis Gene Cluster by Establishing an In Vitro CRISPR-Ribonucleoprotein Genetic System in Aspergillus melleus.</title>
        <authorList>
            <person name="Yuan B."/>
            <person name="Grau M.F."/>
            <person name="Murata R.M."/>
            <person name="Torok T."/>
            <person name="Venkateswaran K."/>
            <person name="Stajich J.E."/>
            <person name="Wang C.C.C."/>
        </authorList>
    </citation>
    <scope>NUCLEOTIDE SEQUENCE [LARGE SCALE GENOMIC DNA]</scope>
    <source>
        <strain evidence="1 2">IMV 1140</strain>
    </source>
</reference>
<dbReference type="EMBL" id="JAOPJF010000080">
    <property type="protein sequence ID" value="KAK1140591.1"/>
    <property type="molecule type" value="Genomic_DNA"/>
</dbReference>
<evidence type="ECO:0000313" key="2">
    <source>
        <dbReference type="Proteomes" id="UP001177260"/>
    </source>
</evidence>